<proteinExistence type="predicted"/>
<evidence type="ECO:0000313" key="2">
    <source>
        <dbReference type="Proteomes" id="UP000798662"/>
    </source>
</evidence>
<dbReference type="Proteomes" id="UP000798662">
    <property type="component" value="Chromosome 2"/>
</dbReference>
<name>A0ACC3C4M3_PYRYE</name>
<sequence length="204" mass="20602">MSVAAGCPVETERNCTSAAPLFQIGDDCFDALDEPAALCEPVMATNRTCGIAAIPVADRTAEILGFQTQADEQLAEAQRLAVEAATQLAIATAAEAETFAQLALAEQAIADFLASGGTARISVANRAMSLVGLATDRQAGLLALLAGFLAVATTQAAAADAAGVAGQTAADLIPAVVSIITAIFTAVQTAVEAILASPSARFFY</sequence>
<organism evidence="1 2">
    <name type="scientific">Pyropia yezoensis</name>
    <name type="common">Susabi-nori</name>
    <name type="synonym">Porphyra yezoensis</name>
    <dbReference type="NCBI Taxonomy" id="2788"/>
    <lineage>
        <taxon>Eukaryota</taxon>
        <taxon>Rhodophyta</taxon>
        <taxon>Bangiophyceae</taxon>
        <taxon>Bangiales</taxon>
        <taxon>Bangiaceae</taxon>
        <taxon>Pyropia</taxon>
    </lineage>
</organism>
<keyword evidence="2" id="KW-1185">Reference proteome</keyword>
<dbReference type="EMBL" id="CM020619">
    <property type="protein sequence ID" value="KAK1865112.1"/>
    <property type="molecule type" value="Genomic_DNA"/>
</dbReference>
<accession>A0ACC3C4M3</accession>
<reference evidence="1" key="1">
    <citation type="submission" date="2019-11" db="EMBL/GenBank/DDBJ databases">
        <title>Nori genome reveals adaptations in red seaweeds to the harsh intertidal environment.</title>
        <authorList>
            <person name="Wang D."/>
            <person name="Mao Y."/>
        </authorList>
    </citation>
    <scope>NUCLEOTIDE SEQUENCE</scope>
    <source>
        <tissue evidence="1">Gametophyte</tissue>
    </source>
</reference>
<protein>
    <submittedName>
        <fullName evidence="1">Uncharacterized protein</fullName>
    </submittedName>
</protein>
<gene>
    <name evidence="1" type="ORF">I4F81_007647</name>
</gene>
<comment type="caution">
    <text evidence="1">The sequence shown here is derived from an EMBL/GenBank/DDBJ whole genome shotgun (WGS) entry which is preliminary data.</text>
</comment>
<evidence type="ECO:0000313" key="1">
    <source>
        <dbReference type="EMBL" id="KAK1865112.1"/>
    </source>
</evidence>